<accession>A0AAW6RIS4</accession>
<keyword evidence="3" id="KW-1185">Reference proteome</keyword>
<reference evidence="2 3" key="1">
    <citation type="submission" date="2023-04" db="EMBL/GenBank/DDBJ databases">
        <title>Ottowia paracancer sp. nov., isolated from human stomach.</title>
        <authorList>
            <person name="Song Y."/>
        </authorList>
    </citation>
    <scope>NUCLEOTIDE SEQUENCE [LARGE SCALE GENOMIC DNA]</scope>
    <source>
        <strain evidence="2 3">10c7w1</strain>
    </source>
</reference>
<evidence type="ECO:0000313" key="2">
    <source>
        <dbReference type="EMBL" id="MDG9698404.1"/>
    </source>
</evidence>
<feature type="region of interest" description="Disordered" evidence="1">
    <location>
        <begin position="21"/>
        <end position="41"/>
    </location>
</feature>
<protein>
    <submittedName>
        <fullName evidence="2">Uncharacterized protein</fullName>
    </submittedName>
</protein>
<gene>
    <name evidence="2" type="ORF">QB898_01495</name>
</gene>
<sequence>MGVSVPSYSCMAYMPASKWGEATERESQSIKPMEGDADRSAKVDGAVEKIRDKMHSSFFNPVTNQDLRDVQSTIAGLPNEDASAVVCELSESELRRMADQVNDSFLFGGLGGEEKQAFFDTLAQKLDGEQLARMTNAFERNSLASTEDVNALGRSIAKHASDDVKLECIKALQGRNELSDQSSVIGFDFGFFLSVSVTKKMSDPQAQVAAQVIASMGDAMAEQTLGLLRSKNLDAVIKGSADPTFSTDTILLPIKKYEAVSFQKLMQTVAKTKNADLKARIFDSAASVLKDAESKNFLVSRRVDAAAMRKGMYDILMSDVNGVITELARNKKTLSGTAMAIYAKSAINAKEYERLGDIQVRLALGNDLKGDHVKLFNSPDQDYMHARNSGYFAGAIGAAVTSISSDVNKQAEIVNALISSAATAVGAVLPPVGSAVAGVGATASGLVVKAVYDQVVSNKSDAVTKLQEASLPFASKRVLQNEEHDLELAAKSPAFSQFEDTWSWTKEHAKP</sequence>
<dbReference type="RefSeq" id="WP_279523519.1">
    <property type="nucleotide sequence ID" value="NZ_JARVII010000002.1"/>
</dbReference>
<dbReference type="AlphaFoldDB" id="A0AAW6RIS4"/>
<evidence type="ECO:0000313" key="3">
    <source>
        <dbReference type="Proteomes" id="UP001237156"/>
    </source>
</evidence>
<evidence type="ECO:0000256" key="1">
    <source>
        <dbReference type="SAM" id="MobiDB-lite"/>
    </source>
</evidence>
<proteinExistence type="predicted"/>
<dbReference type="EMBL" id="JARVII010000002">
    <property type="protein sequence ID" value="MDG9698404.1"/>
    <property type="molecule type" value="Genomic_DNA"/>
</dbReference>
<organism evidence="2 3">
    <name type="scientific">Ottowia cancrivicina</name>
    <dbReference type="NCBI Taxonomy" id="3040346"/>
    <lineage>
        <taxon>Bacteria</taxon>
        <taxon>Pseudomonadati</taxon>
        <taxon>Pseudomonadota</taxon>
        <taxon>Betaproteobacteria</taxon>
        <taxon>Burkholderiales</taxon>
        <taxon>Comamonadaceae</taxon>
        <taxon>Ottowia</taxon>
    </lineage>
</organism>
<name>A0AAW6RIS4_9BURK</name>
<comment type="caution">
    <text evidence="2">The sequence shown here is derived from an EMBL/GenBank/DDBJ whole genome shotgun (WGS) entry which is preliminary data.</text>
</comment>
<dbReference type="Proteomes" id="UP001237156">
    <property type="component" value="Unassembled WGS sequence"/>
</dbReference>